<protein>
    <submittedName>
        <fullName evidence="1">Uncharacterized protein</fullName>
    </submittedName>
</protein>
<proteinExistence type="predicted"/>
<keyword evidence="2" id="KW-1185">Reference proteome</keyword>
<gene>
    <name evidence="1" type="ORF">ABIE13_000292</name>
</gene>
<reference evidence="1 2" key="1">
    <citation type="submission" date="2024-06" db="EMBL/GenBank/DDBJ databases">
        <title>Sorghum-associated microbial communities from plants grown in Nebraska, USA.</title>
        <authorList>
            <person name="Schachtman D."/>
        </authorList>
    </citation>
    <scope>NUCLEOTIDE SEQUENCE [LARGE SCALE GENOMIC DNA]</scope>
    <source>
        <strain evidence="1 2">2709</strain>
    </source>
</reference>
<accession>A0ABV2Q2E2</accession>
<sequence length="44" mass="4903">MVLVKREVAFELTKTVRAEPVEASSNALTSTRFKTNFSPSPYKA</sequence>
<evidence type="ECO:0000313" key="2">
    <source>
        <dbReference type="Proteomes" id="UP001549320"/>
    </source>
</evidence>
<comment type="caution">
    <text evidence="1">The sequence shown here is derived from an EMBL/GenBank/DDBJ whole genome shotgun (WGS) entry which is preliminary data.</text>
</comment>
<evidence type="ECO:0000313" key="1">
    <source>
        <dbReference type="EMBL" id="MET4575195.1"/>
    </source>
</evidence>
<name>A0ABV2Q2E2_9BURK</name>
<dbReference type="EMBL" id="JBEPSH010000001">
    <property type="protein sequence ID" value="MET4575195.1"/>
    <property type="molecule type" value="Genomic_DNA"/>
</dbReference>
<dbReference type="Proteomes" id="UP001549320">
    <property type="component" value="Unassembled WGS sequence"/>
</dbReference>
<organism evidence="1 2">
    <name type="scientific">Ottowia thiooxydans</name>
    <dbReference type="NCBI Taxonomy" id="219182"/>
    <lineage>
        <taxon>Bacteria</taxon>
        <taxon>Pseudomonadati</taxon>
        <taxon>Pseudomonadota</taxon>
        <taxon>Betaproteobacteria</taxon>
        <taxon>Burkholderiales</taxon>
        <taxon>Comamonadaceae</taxon>
        <taxon>Ottowia</taxon>
    </lineage>
</organism>